<organism evidence="1 2">
    <name type="scientific">Halobacillus amylolyticus</name>
    <dbReference type="NCBI Taxonomy" id="2932259"/>
    <lineage>
        <taxon>Bacteria</taxon>
        <taxon>Bacillati</taxon>
        <taxon>Bacillota</taxon>
        <taxon>Bacilli</taxon>
        <taxon>Bacillales</taxon>
        <taxon>Bacillaceae</taxon>
        <taxon>Halobacillus</taxon>
    </lineage>
</organism>
<gene>
    <name evidence="1" type="primary">yabG</name>
    <name evidence="1" type="ORF">MUO15_13725</name>
</gene>
<dbReference type="PIRSF" id="PIRSF011575">
    <property type="entry name" value="YabG"/>
    <property type="match status" value="1"/>
</dbReference>
<accession>A0ABY4H826</accession>
<dbReference type="EMBL" id="CP095075">
    <property type="protein sequence ID" value="UOR10696.1"/>
    <property type="molecule type" value="Genomic_DNA"/>
</dbReference>
<reference evidence="1" key="1">
    <citation type="submission" date="2022-04" db="EMBL/GenBank/DDBJ databases">
        <title>Halobacillus sp. isolated from saltern.</title>
        <authorList>
            <person name="Won M."/>
            <person name="Lee C.-M."/>
            <person name="Woen H.-Y."/>
            <person name="Kwon S.-W."/>
        </authorList>
    </citation>
    <scope>NUCLEOTIDE SEQUENCE</scope>
    <source>
        <strain evidence="1">SSHM10-5</strain>
    </source>
</reference>
<sequence length="297" mass="34088">MLTNGDLVTRKSYHHDILFRVKSKNEELVKLMGEDIRLEADAPLNDVQKVSGSEYHKRKSHIDKQEAYSYRLFRQDYRLLREKRESEAESGYGDTNEESSYFQIPPRILHIDGDPLFLKKCIRLYEQLGLQVHGQYLQEKEMPEQVLALVEKVQPEIVVITGHDSYSKSKGTVRDLESYRNSRYFVESVRNIRQKYPHFDQLVIFAGACQSHFESLIKAGANFASSPARVNIHAIDPVYVAARLAYTSVVEHINIWEVIRNTISGEKGMGGIETRGLLRIGIPYSKEAEEPSRKGAE</sequence>
<proteinExistence type="predicted"/>
<dbReference type="NCBIfam" id="TIGR02855">
    <property type="entry name" value="spore_yabG"/>
    <property type="match status" value="1"/>
</dbReference>
<name>A0ABY4H826_9BACI</name>
<dbReference type="InterPro" id="IPR008764">
    <property type="entry name" value="Peptidase_U57"/>
</dbReference>
<protein>
    <submittedName>
        <fullName evidence="1">Sporulation peptidase YabG</fullName>
    </submittedName>
</protein>
<keyword evidence="2" id="KW-1185">Reference proteome</keyword>
<evidence type="ECO:0000313" key="1">
    <source>
        <dbReference type="EMBL" id="UOR10696.1"/>
    </source>
</evidence>
<evidence type="ECO:0000313" key="2">
    <source>
        <dbReference type="Proteomes" id="UP000830326"/>
    </source>
</evidence>
<dbReference type="Proteomes" id="UP000830326">
    <property type="component" value="Chromosome"/>
</dbReference>
<dbReference type="Pfam" id="PF05582">
    <property type="entry name" value="Peptidase_U57"/>
    <property type="match status" value="1"/>
</dbReference>
<dbReference type="RefSeq" id="WP_245029954.1">
    <property type="nucleotide sequence ID" value="NZ_CP095075.1"/>
</dbReference>